<dbReference type="KEGG" id="clec:106666339"/>
<feature type="region of interest" description="Disordered" evidence="1">
    <location>
        <begin position="219"/>
        <end position="240"/>
    </location>
</feature>
<organism evidence="2 3">
    <name type="scientific">Cimex lectularius</name>
    <name type="common">Bed bug</name>
    <name type="synonym">Acanthia lectularia</name>
    <dbReference type="NCBI Taxonomy" id="79782"/>
    <lineage>
        <taxon>Eukaryota</taxon>
        <taxon>Metazoa</taxon>
        <taxon>Ecdysozoa</taxon>
        <taxon>Arthropoda</taxon>
        <taxon>Hexapoda</taxon>
        <taxon>Insecta</taxon>
        <taxon>Pterygota</taxon>
        <taxon>Neoptera</taxon>
        <taxon>Paraneoptera</taxon>
        <taxon>Hemiptera</taxon>
        <taxon>Heteroptera</taxon>
        <taxon>Panheteroptera</taxon>
        <taxon>Cimicomorpha</taxon>
        <taxon>Cimicidae</taxon>
        <taxon>Cimex</taxon>
    </lineage>
</organism>
<dbReference type="EnsemblMetazoa" id="XM_014393455.1">
    <property type="protein sequence ID" value="XP_014248941.1"/>
    <property type="gene ID" value="LOC106666339"/>
</dbReference>
<sequence>MVVAAERVKEGMEGWRSVNEQRWTVTKFWQCRSKGGEEEGKQSAYHNGTYLPLAPLRSVEFGQRERFVHANWAREIQIIHENQKSSVHLTSKSPKLLRTPAPYKGEKYNSKNHGWRSWGKQSAVILKPESEDQRRDINEDMVKAIGEYMAQRPFQYRKQDEPVDQQKQQSTELVKEKSVKSLSKPHLETEIVKTEEPAENELTSPHFVPAPIAAIEYTKTPPSSQTHSGKSSSDVKSTKPVQIYSTSTERLVRPTLQTCVATSSTSLSTEPSEESTGYAVLSQEKSQTPQEGVSVNRKPLEKSASHAKSLDFDKSASASVCKQPSVAPTHTSERTDPLAQCSVPRQPFHEKPLFTKNIAACAERTPNAPILVREQSCVSSPYLTVAKDVRPTVSVKIEPPLVSNTSVIMGSGRAIDSKSRSKIYVSTEQGPRPTLSVVVNPPLAKSLISSNNELPIEAKSGISAGKPTLLAKEHMFSAGNSESELSNKTKAKLLKDPLGVTRSAASLGKTHAIEKMPSHLNMKQTSNKTRPDSLVNTPLKSRSAVTVDSDIGPSASKGMVRREKSKGSETSLGCSRQSHRYQNL</sequence>
<feature type="compositionally biased region" description="Polar residues" evidence="1">
    <location>
        <begin position="521"/>
        <end position="546"/>
    </location>
</feature>
<dbReference type="RefSeq" id="XP_014248941.1">
    <property type="nucleotide sequence ID" value="XM_014393455.1"/>
</dbReference>
<name>A0A8I6RLY9_CIMLE</name>
<evidence type="ECO:0000313" key="3">
    <source>
        <dbReference type="Proteomes" id="UP000494040"/>
    </source>
</evidence>
<keyword evidence="3" id="KW-1185">Reference proteome</keyword>
<feature type="region of interest" description="Disordered" evidence="1">
    <location>
        <begin position="157"/>
        <end position="181"/>
    </location>
</feature>
<evidence type="ECO:0000256" key="1">
    <source>
        <dbReference type="SAM" id="MobiDB-lite"/>
    </source>
</evidence>
<dbReference type="Proteomes" id="UP000494040">
    <property type="component" value="Unassembled WGS sequence"/>
</dbReference>
<feature type="region of interest" description="Disordered" evidence="1">
    <location>
        <begin position="262"/>
        <end position="308"/>
    </location>
</feature>
<dbReference type="GeneID" id="106666339"/>
<proteinExistence type="predicted"/>
<accession>A0A8I6RLY9</accession>
<feature type="compositionally biased region" description="Low complexity" evidence="1">
    <location>
        <begin position="262"/>
        <end position="276"/>
    </location>
</feature>
<feature type="region of interest" description="Disordered" evidence="1">
    <location>
        <begin position="89"/>
        <end position="114"/>
    </location>
</feature>
<feature type="compositionally biased region" description="Polar residues" evidence="1">
    <location>
        <begin position="220"/>
        <end position="240"/>
    </location>
</feature>
<feature type="compositionally biased region" description="Polar residues" evidence="1">
    <location>
        <begin position="568"/>
        <end position="584"/>
    </location>
</feature>
<dbReference type="AlphaFoldDB" id="A0A8I6RLY9"/>
<reference evidence="2" key="1">
    <citation type="submission" date="2022-01" db="UniProtKB">
        <authorList>
            <consortium name="EnsemblMetazoa"/>
        </authorList>
    </citation>
    <scope>IDENTIFICATION</scope>
</reference>
<feature type="region of interest" description="Disordered" evidence="1">
    <location>
        <begin position="521"/>
        <end position="584"/>
    </location>
</feature>
<feature type="compositionally biased region" description="Basic and acidic residues" evidence="1">
    <location>
        <begin position="298"/>
        <end position="308"/>
    </location>
</feature>
<feature type="compositionally biased region" description="Polar residues" evidence="1">
    <location>
        <begin position="283"/>
        <end position="293"/>
    </location>
</feature>
<evidence type="ECO:0000313" key="2">
    <source>
        <dbReference type="EnsemblMetazoa" id="XP_014248941.1"/>
    </source>
</evidence>
<protein>
    <submittedName>
        <fullName evidence="2">Uncharacterized protein</fullName>
    </submittedName>
</protein>